<organism evidence="2 3">
    <name type="scientific">Kitasatospora cystarginea</name>
    <dbReference type="NCBI Taxonomy" id="58350"/>
    <lineage>
        <taxon>Bacteria</taxon>
        <taxon>Bacillati</taxon>
        <taxon>Actinomycetota</taxon>
        <taxon>Actinomycetes</taxon>
        <taxon>Kitasatosporales</taxon>
        <taxon>Streptomycetaceae</taxon>
        <taxon>Kitasatospora</taxon>
    </lineage>
</organism>
<dbReference type="SUPFAM" id="SSF46785">
    <property type="entry name" value="Winged helix' DNA-binding domain"/>
    <property type="match status" value="1"/>
</dbReference>
<dbReference type="Gene3D" id="1.10.10.10">
    <property type="entry name" value="Winged helix-like DNA-binding domain superfamily/Winged helix DNA-binding domain"/>
    <property type="match status" value="1"/>
</dbReference>
<reference evidence="3" key="1">
    <citation type="journal article" date="2019" name="Int. J. Syst. Evol. Microbiol.">
        <title>The Global Catalogue of Microorganisms (GCM) 10K type strain sequencing project: providing services to taxonomists for standard genome sequencing and annotation.</title>
        <authorList>
            <consortium name="The Broad Institute Genomics Platform"/>
            <consortium name="The Broad Institute Genome Sequencing Center for Infectious Disease"/>
            <person name="Wu L."/>
            <person name="Ma J."/>
        </authorList>
    </citation>
    <scope>NUCLEOTIDE SEQUENCE [LARGE SCALE GENOMIC DNA]</scope>
    <source>
        <strain evidence="3">JCM 7356</strain>
    </source>
</reference>
<evidence type="ECO:0000313" key="3">
    <source>
        <dbReference type="Proteomes" id="UP001500305"/>
    </source>
</evidence>
<dbReference type="RefSeq" id="WP_344637643.1">
    <property type="nucleotide sequence ID" value="NZ_BAAATR010000016.1"/>
</dbReference>
<proteinExistence type="predicted"/>
<keyword evidence="3" id="KW-1185">Reference proteome</keyword>
<dbReference type="Pfam" id="PF01638">
    <property type="entry name" value="HxlR"/>
    <property type="match status" value="1"/>
</dbReference>
<comment type="caution">
    <text evidence="2">The sequence shown here is derived from an EMBL/GenBank/DDBJ whole genome shotgun (WGS) entry which is preliminary data.</text>
</comment>
<evidence type="ECO:0000259" key="1">
    <source>
        <dbReference type="PROSITE" id="PS51118"/>
    </source>
</evidence>
<dbReference type="InterPro" id="IPR036388">
    <property type="entry name" value="WH-like_DNA-bd_sf"/>
</dbReference>
<evidence type="ECO:0000313" key="2">
    <source>
        <dbReference type="EMBL" id="GAA2251568.1"/>
    </source>
</evidence>
<dbReference type="PROSITE" id="PS51118">
    <property type="entry name" value="HTH_HXLR"/>
    <property type="match status" value="1"/>
</dbReference>
<feature type="domain" description="HTH hxlR-type" evidence="1">
    <location>
        <begin position="1"/>
        <end position="47"/>
    </location>
</feature>
<protein>
    <recommendedName>
        <fullName evidence="1">HTH hxlR-type domain-containing protein</fullName>
    </recommendedName>
</protein>
<dbReference type="InterPro" id="IPR036390">
    <property type="entry name" value="WH_DNA-bd_sf"/>
</dbReference>
<sequence>MCRLLTRTVTPMVPARVDYELTVLGWILLPLIVALKHWAEERIGEIHATRRA</sequence>
<name>A0ABP5R8T6_9ACTN</name>
<accession>A0ABP5R8T6</accession>
<gene>
    <name evidence="2" type="ORF">GCM10010430_38340</name>
</gene>
<dbReference type="EMBL" id="BAAATR010000016">
    <property type="protein sequence ID" value="GAA2251568.1"/>
    <property type="molecule type" value="Genomic_DNA"/>
</dbReference>
<dbReference type="Proteomes" id="UP001500305">
    <property type="component" value="Unassembled WGS sequence"/>
</dbReference>
<dbReference type="InterPro" id="IPR002577">
    <property type="entry name" value="HTH_HxlR"/>
</dbReference>